<feature type="non-terminal residue" evidence="3">
    <location>
        <position position="1"/>
    </location>
</feature>
<feature type="domain" description="GAG-pre-integrase" evidence="2">
    <location>
        <begin position="27"/>
        <end position="89"/>
    </location>
</feature>
<comment type="caution">
    <text evidence="3">The sequence shown here is derived from an EMBL/GenBank/DDBJ whole genome shotgun (WGS) entry which is preliminary data.</text>
</comment>
<dbReference type="InterPro" id="IPR025724">
    <property type="entry name" value="GAG-pre-integrase_dom"/>
</dbReference>
<evidence type="ECO:0000313" key="4">
    <source>
        <dbReference type="Proteomes" id="UP000257109"/>
    </source>
</evidence>
<evidence type="ECO:0000256" key="1">
    <source>
        <dbReference type="SAM" id="MobiDB-lite"/>
    </source>
</evidence>
<dbReference type="AlphaFoldDB" id="A0A371GD05"/>
<dbReference type="Proteomes" id="UP000257109">
    <property type="component" value="Unassembled WGS sequence"/>
</dbReference>
<accession>A0A371GD05</accession>
<feature type="compositionally biased region" description="Basic residues" evidence="1">
    <location>
        <begin position="92"/>
        <end position="101"/>
    </location>
</feature>
<sequence>MLNSQIIGYGFLTDDLYKLFLAFDNIPSSLVVENSSAKRYNIEKKSFMLWQKHLCHIFKERIERLTKKNILPSLNFDDLVTYVNCIRGKFTKTKKERKKTQTKPSLTLGLPN</sequence>
<protein>
    <recommendedName>
        <fullName evidence="2">GAG-pre-integrase domain-containing protein</fullName>
    </recommendedName>
</protein>
<evidence type="ECO:0000259" key="2">
    <source>
        <dbReference type="Pfam" id="PF13976"/>
    </source>
</evidence>
<dbReference type="OrthoDB" id="1935113at2759"/>
<dbReference type="Pfam" id="PF13976">
    <property type="entry name" value="gag_pre-integrs"/>
    <property type="match status" value="1"/>
</dbReference>
<proteinExistence type="predicted"/>
<dbReference type="EMBL" id="QJKJ01005935">
    <property type="protein sequence ID" value="RDX88452.1"/>
    <property type="molecule type" value="Genomic_DNA"/>
</dbReference>
<organism evidence="3 4">
    <name type="scientific">Mucuna pruriens</name>
    <name type="common">Velvet bean</name>
    <name type="synonym">Dolichos pruriens</name>
    <dbReference type="NCBI Taxonomy" id="157652"/>
    <lineage>
        <taxon>Eukaryota</taxon>
        <taxon>Viridiplantae</taxon>
        <taxon>Streptophyta</taxon>
        <taxon>Embryophyta</taxon>
        <taxon>Tracheophyta</taxon>
        <taxon>Spermatophyta</taxon>
        <taxon>Magnoliopsida</taxon>
        <taxon>eudicotyledons</taxon>
        <taxon>Gunneridae</taxon>
        <taxon>Pentapetalae</taxon>
        <taxon>rosids</taxon>
        <taxon>fabids</taxon>
        <taxon>Fabales</taxon>
        <taxon>Fabaceae</taxon>
        <taxon>Papilionoideae</taxon>
        <taxon>50 kb inversion clade</taxon>
        <taxon>NPAAA clade</taxon>
        <taxon>indigoferoid/millettioid clade</taxon>
        <taxon>Phaseoleae</taxon>
        <taxon>Mucuna</taxon>
    </lineage>
</organism>
<evidence type="ECO:0000313" key="3">
    <source>
        <dbReference type="EMBL" id="RDX88452.1"/>
    </source>
</evidence>
<feature type="region of interest" description="Disordered" evidence="1">
    <location>
        <begin position="92"/>
        <end position="112"/>
    </location>
</feature>
<reference evidence="3" key="1">
    <citation type="submission" date="2018-05" db="EMBL/GenBank/DDBJ databases">
        <title>Draft genome of Mucuna pruriens seed.</title>
        <authorList>
            <person name="Nnadi N.E."/>
            <person name="Vos R."/>
            <person name="Hasami M.H."/>
            <person name="Devisetty U.K."/>
            <person name="Aguiy J.C."/>
        </authorList>
    </citation>
    <scope>NUCLEOTIDE SEQUENCE [LARGE SCALE GENOMIC DNA]</scope>
    <source>
        <strain evidence="3">JCA_2017</strain>
    </source>
</reference>
<name>A0A371GD05_MUCPR</name>
<keyword evidence="4" id="KW-1185">Reference proteome</keyword>
<gene>
    <name evidence="3" type="ORF">CR513_29958</name>
</gene>